<comment type="similarity">
    <text evidence="1">Belongs to the FAM124 family.</text>
</comment>
<dbReference type="PANTHER" id="PTHR14715">
    <property type="entry name" value="FAM124 DOMAIN-CONTAINING PROTEIN-RELATED"/>
    <property type="match status" value="1"/>
</dbReference>
<feature type="domain" description="FAM124" evidence="2">
    <location>
        <begin position="29"/>
        <end position="84"/>
    </location>
</feature>
<evidence type="ECO:0000259" key="2">
    <source>
        <dbReference type="Pfam" id="PF15067"/>
    </source>
</evidence>
<dbReference type="PANTHER" id="PTHR14715:SF2">
    <property type="entry name" value="PROTEIN FAM124B"/>
    <property type="match status" value="1"/>
</dbReference>
<dbReference type="RefSeq" id="XP_042626653.1">
    <property type="nucleotide sequence ID" value="XM_042770719.1"/>
</dbReference>
<dbReference type="InterPro" id="IPR046365">
    <property type="entry name" value="FAM124_dom"/>
</dbReference>
<dbReference type="KEGG" id="ccar:122147626"/>
<dbReference type="Proteomes" id="UP001155660">
    <property type="component" value="Chromosome A15"/>
</dbReference>
<reference evidence="3" key="1">
    <citation type="submission" date="2025-08" db="UniProtKB">
        <authorList>
            <consortium name="RefSeq"/>
        </authorList>
    </citation>
    <scope>IDENTIFICATION</scope>
    <source>
        <tissue evidence="3">Muscle</tissue>
    </source>
</reference>
<dbReference type="Pfam" id="PF15067">
    <property type="entry name" value="FAM124"/>
    <property type="match status" value="2"/>
</dbReference>
<dbReference type="InterPro" id="IPR029380">
    <property type="entry name" value="FAM124"/>
</dbReference>
<organism evidence="3">
    <name type="scientific">Cyprinus carpio</name>
    <name type="common">Common carp</name>
    <dbReference type="NCBI Taxonomy" id="7962"/>
    <lineage>
        <taxon>Eukaryota</taxon>
        <taxon>Metazoa</taxon>
        <taxon>Chordata</taxon>
        <taxon>Craniata</taxon>
        <taxon>Vertebrata</taxon>
        <taxon>Euteleostomi</taxon>
        <taxon>Actinopterygii</taxon>
        <taxon>Neopterygii</taxon>
        <taxon>Teleostei</taxon>
        <taxon>Ostariophysi</taxon>
        <taxon>Cypriniformes</taxon>
        <taxon>Cyprinidae</taxon>
        <taxon>Cyprininae</taxon>
        <taxon>Cyprinus</taxon>
    </lineage>
</organism>
<dbReference type="OrthoDB" id="10023686at2759"/>
<dbReference type="GO" id="GO:0005654">
    <property type="term" value="C:nucleoplasm"/>
    <property type="evidence" value="ECO:0007669"/>
    <property type="project" value="TreeGrafter"/>
</dbReference>
<dbReference type="GeneID" id="122147626"/>
<sequence>MVNVPGMTIGAARLTQKIVYHLRTTGLSPLHDYARANQHPAAGHPSHAVTIFLHESYGEERILRVLDFLQCPPWQYHHTEASCQRDRTSSCPYCPTPGSPISASRWHTEDLDGNKFLFQ</sequence>
<evidence type="ECO:0000256" key="1">
    <source>
        <dbReference type="ARBA" id="ARBA00006440"/>
    </source>
</evidence>
<proteinExistence type="inferred from homology"/>
<dbReference type="AlphaFoldDB" id="A0A9Q9YUJ4"/>
<name>A0A9Q9YUJ4_CYPCA</name>
<protein>
    <submittedName>
        <fullName evidence="3">Protein FAM124A-like</fullName>
    </submittedName>
</protein>
<gene>
    <name evidence="3" type="primary">LOC122147626</name>
</gene>
<evidence type="ECO:0000313" key="3">
    <source>
        <dbReference type="RefSeq" id="XP_042626653.1"/>
    </source>
</evidence>
<accession>A0A9Q9YUJ4</accession>
<feature type="domain" description="FAM124" evidence="2">
    <location>
        <begin position="89"/>
        <end position="119"/>
    </location>
</feature>